<evidence type="ECO:0000313" key="3">
    <source>
        <dbReference type="Proteomes" id="UP000242146"/>
    </source>
</evidence>
<dbReference type="PANTHER" id="PTHR12821:SF0">
    <property type="entry name" value="BYSTIN"/>
    <property type="match status" value="1"/>
</dbReference>
<keyword evidence="3" id="KW-1185">Reference proteome</keyword>
<dbReference type="Pfam" id="PF05291">
    <property type="entry name" value="Bystin"/>
    <property type="match status" value="1"/>
</dbReference>
<dbReference type="GO" id="GO:0005730">
    <property type="term" value="C:nucleolus"/>
    <property type="evidence" value="ECO:0007669"/>
    <property type="project" value="TreeGrafter"/>
</dbReference>
<dbReference type="GO" id="GO:0030515">
    <property type="term" value="F:snoRNA binding"/>
    <property type="evidence" value="ECO:0007669"/>
    <property type="project" value="TreeGrafter"/>
</dbReference>
<dbReference type="GO" id="GO:0006364">
    <property type="term" value="P:rRNA processing"/>
    <property type="evidence" value="ECO:0007669"/>
    <property type="project" value="TreeGrafter"/>
</dbReference>
<evidence type="ECO:0008006" key="4">
    <source>
        <dbReference type="Google" id="ProtNLM"/>
    </source>
</evidence>
<dbReference type="PANTHER" id="PTHR12821">
    <property type="entry name" value="BYSTIN"/>
    <property type="match status" value="1"/>
</dbReference>
<proteinExistence type="inferred from homology"/>
<dbReference type="Proteomes" id="UP000242146">
    <property type="component" value="Unassembled WGS sequence"/>
</dbReference>
<accession>A0A1X2GAS8</accession>
<dbReference type="GO" id="GO:0005737">
    <property type="term" value="C:cytoplasm"/>
    <property type="evidence" value="ECO:0007669"/>
    <property type="project" value="TreeGrafter"/>
</dbReference>
<comment type="caution">
    <text evidence="2">The sequence shown here is derived from an EMBL/GenBank/DDBJ whole genome shotgun (WGS) entry which is preliminary data.</text>
</comment>
<evidence type="ECO:0000256" key="1">
    <source>
        <dbReference type="ARBA" id="ARBA00007114"/>
    </source>
</evidence>
<dbReference type="AlphaFoldDB" id="A0A1X2GAS8"/>
<gene>
    <name evidence="2" type="ORF">DM01DRAFT_1394265</name>
</gene>
<feature type="non-terminal residue" evidence="2">
    <location>
        <position position="1"/>
    </location>
</feature>
<comment type="similarity">
    <text evidence="1">Belongs to the bystin family.</text>
</comment>
<dbReference type="STRING" id="101127.A0A1X2GAS8"/>
<evidence type="ECO:0000313" key="2">
    <source>
        <dbReference type="EMBL" id="ORX49459.1"/>
    </source>
</evidence>
<protein>
    <recommendedName>
        <fullName evidence="4">Bystin-domain-containing protein</fullName>
    </recommendedName>
</protein>
<organism evidence="2 3">
    <name type="scientific">Hesseltinella vesiculosa</name>
    <dbReference type="NCBI Taxonomy" id="101127"/>
    <lineage>
        <taxon>Eukaryota</taxon>
        <taxon>Fungi</taxon>
        <taxon>Fungi incertae sedis</taxon>
        <taxon>Mucoromycota</taxon>
        <taxon>Mucoromycotina</taxon>
        <taxon>Mucoromycetes</taxon>
        <taxon>Mucorales</taxon>
        <taxon>Cunninghamellaceae</taxon>
        <taxon>Hesseltinella</taxon>
    </lineage>
</organism>
<sequence>LSDSAIEQWLQQQASKKRVLCQRRHLELDPVTDQKCSNYFTWVGSFMQHYHSCKDLDIKKVYIKGFQTIPYLANWEELLLLTRPDTWNSEATYLATIAFLAADKNRQMQSFLQWVLLPQYRRFIRNHQFLDRQLHLSLCKVMLAQPSLFCKALLVPLCESGCSLKEASIFGDVLQKATNLSTVTVTTTLCKLADLPTYSQAVSVFITILVQKCPKHLSYRVTDALIDHFAKSVSTTNPPALWQHAFMAFVDS</sequence>
<dbReference type="Gene3D" id="1.25.40.480">
    <property type="match status" value="1"/>
</dbReference>
<reference evidence="2 3" key="1">
    <citation type="submission" date="2016-07" db="EMBL/GenBank/DDBJ databases">
        <title>Pervasive Adenine N6-methylation of Active Genes in Fungi.</title>
        <authorList>
            <consortium name="DOE Joint Genome Institute"/>
            <person name="Mondo S.J."/>
            <person name="Dannebaum R.O."/>
            <person name="Kuo R.C."/>
            <person name="Labutti K."/>
            <person name="Haridas S."/>
            <person name="Kuo A."/>
            <person name="Salamov A."/>
            <person name="Ahrendt S.R."/>
            <person name="Lipzen A."/>
            <person name="Sullivan W."/>
            <person name="Andreopoulos W.B."/>
            <person name="Clum A."/>
            <person name="Lindquist E."/>
            <person name="Daum C."/>
            <person name="Ramamoorthy G.K."/>
            <person name="Gryganskyi A."/>
            <person name="Culley D."/>
            <person name="Magnuson J.K."/>
            <person name="James T.Y."/>
            <person name="O'Malley M.A."/>
            <person name="Stajich J.E."/>
            <person name="Spatafora J.W."/>
            <person name="Visel A."/>
            <person name="Grigoriev I.V."/>
        </authorList>
    </citation>
    <scope>NUCLEOTIDE SEQUENCE [LARGE SCALE GENOMIC DNA]</scope>
    <source>
        <strain evidence="2 3">NRRL 3301</strain>
    </source>
</reference>
<dbReference type="GO" id="GO:0030688">
    <property type="term" value="C:preribosome, small subunit precursor"/>
    <property type="evidence" value="ECO:0007669"/>
    <property type="project" value="TreeGrafter"/>
</dbReference>
<dbReference type="EMBL" id="MCGT01000026">
    <property type="protein sequence ID" value="ORX49459.1"/>
    <property type="molecule type" value="Genomic_DNA"/>
</dbReference>
<name>A0A1X2GAS8_9FUNG</name>
<dbReference type="InterPro" id="IPR007955">
    <property type="entry name" value="Bystin"/>
</dbReference>
<dbReference type="OrthoDB" id="2282965at2759"/>